<reference evidence="1" key="1">
    <citation type="journal article" date="2020" name="Nature">
        <title>Giant virus diversity and host interactions through global metagenomics.</title>
        <authorList>
            <person name="Schulz F."/>
            <person name="Roux S."/>
            <person name="Paez-Espino D."/>
            <person name="Jungbluth S."/>
            <person name="Walsh D.A."/>
            <person name="Denef V.J."/>
            <person name="McMahon K.D."/>
            <person name="Konstantinidis K.T."/>
            <person name="Eloe-Fadrosh E.A."/>
            <person name="Kyrpides N.C."/>
            <person name="Woyke T."/>
        </authorList>
    </citation>
    <scope>NUCLEOTIDE SEQUENCE</scope>
    <source>
        <strain evidence="1">GVMAG-M-3300023174-141</strain>
    </source>
</reference>
<dbReference type="AlphaFoldDB" id="A0A6C0DFE9"/>
<protein>
    <submittedName>
        <fullName evidence="1">Uncharacterized protein</fullName>
    </submittedName>
</protein>
<name>A0A6C0DFE9_9ZZZZ</name>
<accession>A0A6C0DFE9</accession>
<organism evidence="1">
    <name type="scientific">viral metagenome</name>
    <dbReference type="NCBI Taxonomy" id="1070528"/>
    <lineage>
        <taxon>unclassified sequences</taxon>
        <taxon>metagenomes</taxon>
        <taxon>organismal metagenomes</taxon>
    </lineage>
</organism>
<proteinExistence type="predicted"/>
<sequence>MSIDPILREWFWRIKQIQDIDDQETVAFGHVSLAVERFQELAAFLQAYLPIMRQWMMEYLEKKRVSIFIQYWGDILQGENLCSKERITPHIKQAKQEWDSVFGKDPAASTALADRVANETRRISALSHCDDPTILAIHEGKEHKYSCEWFGCDYCEDQERAWTAELQRRLTQSSHPLLNPKKQISLPYAFREELDRVVVQPKWEPPRSTAERKPFPSEKIGQTLIQRFRDLLPVLISGWSLSYQYERDPYKQFFQLWRKLDGIMGVIQNDLPMLITLE</sequence>
<evidence type="ECO:0000313" key="1">
    <source>
        <dbReference type="EMBL" id="QHT14689.1"/>
    </source>
</evidence>
<dbReference type="EMBL" id="MN739588">
    <property type="protein sequence ID" value="QHT14689.1"/>
    <property type="molecule type" value="Genomic_DNA"/>
</dbReference>